<dbReference type="PANTHER" id="PTHR45737:SF6">
    <property type="entry name" value="VON WILLEBRAND FACTOR A DOMAIN-CONTAINING PROTEIN 5A"/>
    <property type="match status" value="1"/>
</dbReference>
<dbReference type="Gene3D" id="3.40.50.410">
    <property type="entry name" value="von Willebrand factor, type A domain"/>
    <property type="match status" value="1"/>
</dbReference>
<feature type="compositionally biased region" description="Polar residues" evidence="1">
    <location>
        <begin position="727"/>
        <end position="738"/>
    </location>
</feature>
<dbReference type="Proteomes" id="UP000663864">
    <property type="component" value="Unassembled WGS sequence"/>
</dbReference>
<dbReference type="Pfam" id="PF13768">
    <property type="entry name" value="VWA_3"/>
    <property type="match status" value="1"/>
</dbReference>
<dbReference type="AlphaFoldDB" id="A0A814VWX9"/>
<feature type="domain" description="VWFA" evidence="2">
    <location>
        <begin position="272"/>
        <end position="446"/>
    </location>
</feature>
<feature type="compositionally biased region" description="Basic residues" evidence="1">
    <location>
        <begin position="695"/>
        <end position="706"/>
    </location>
</feature>
<feature type="compositionally biased region" description="Polar residues" evidence="1">
    <location>
        <begin position="674"/>
        <end position="691"/>
    </location>
</feature>
<evidence type="ECO:0000259" key="2">
    <source>
        <dbReference type="PROSITE" id="PS50234"/>
    </source>
</evidence>
<dbReference type="PROSITE" id="PS50234">
    <property type="entry name" value="VWFA"/>
    <property type="match status" value="1"/>
</dbReference>
<organism evidence="4 5">
    <name type="scientific">Rotaria sordida</name>
    <dbReference type="NCBI Taxonomy" id="392033"/>
    <lineage>
        <taxon>Eukaryota</taxon>
        <taxon>Metazoa</taxon>
        <taxon>Spiralia</taxon>
        <taxon>Gnathifera</taxon>
        <taxon>Rotifera</taxon>
        <taxon>Eurotatoria</taxon>
        <taxon>Bdelloidea</taxon>
        <taxon>Philodinida</taxon>
        <taxon>Philodinidae</taxon>
        <taxon>Rotaria</taxon>
    </lineage>
</organism>
<evidence type="ECO:0000259" key="3">
    <source>
        <dbReference type="PROSITE" id="PS51468"/>
    </source>
</evidence>
<sequence length="838" mass="94286">MLQIVNRNNQATQVVPLKNVNIHSTIRSFAADVTITQVFRNDEAIPIESVYCFSIEEQAAIYAFVARIDNREIVAELKEKKEAQKDYTEALEQGHGAYLMEQDEKSQDNFIINIGALPPSKECTITISYVTELDLVQGSIIRFVVPTTIAPRYNPERGGISSPAGTNAQYVQTSPYTIEFCCQVENLDGNQIARINSSSHPIEIDLSQRDCYTVKFAQQNTHLDRDILINIELAEKHDTFIATIESNAVMATFMPTEDDCQRVTKFGNETNEFIFIVDCSGSMDDENKIELARQATLLFLKSLPMNCHFNIIRFGSNYVTLFNEITVVYNEDNARQAEALVKTMKADLGGTELLEPLKWLEQHAPTQGQSRQIFLLTDGEISNVTEVLDLCRSMASSTRIFSFGLGHSPSRSLVKGLARSTNGRFVFIPPNSTVDVYVGEQLQKALQRCITNVGVKWNLSTAVVETVPNQLPPVYAKDRLIVYGLLDDKSIPFDHNSSVELQVDQQQLSVARISRIPSISENGMIARLAAKALILELQHAKLSAKRTTVGSPQSRFQDNLEESNDSTISKLKEIEKKRIIELSLKHKILSPHTAFIGIEKRTDGNNAHMALREVPIQISVDDQHLRPTLHKLTNAARSSSINLMTCPTYSFSRHCRGGRGLGLVGAAGWNASNKRSYDSQSYSTNSYSANYRQERSRRRSRSRSRSRSPPNREDYFLNRSNKHIRNVPTQSNPSEWPSNDQDIVRHLIDKQNFNGLWHLDAESIRHLTGKPLANFQSIHTDIPVLISAIVLILLETRFGAFVSMWHGVAQKARTIIIEKLGKDPKNLETLLESIRKQL</sequence>
<reference evidence="4" key="1">
    <citation type="submission" date="2021-02" db="EMBL/GenBank/DDBJ databases">
        <authorList>
            <person name="Nowell W R."/>
        </authorList>
    </citation>
    <scope>NUCLEOTIDE SEQUENCE</scope>
</reference>
<evidence type="ECO:0000313" key="4">
    <source>
        <dbReference type="EMBL" id="CAF1194087.1"/>
    </source>
</evidence>
<dbReference type="SMART" id="SM00327">
    <property type="entry name" value="VWA"/>
    <property type="match status" value="1"/>
</dbReference>
<dbReference type="InterPro" id="IPR013694">
    <property type="entry name" value="VIT"/>
</dbReference>
<dbReference type="InterPro" id="IPR036465">
    <property type="entry name" value="vWFA_dom_sf"/>
</dbReference>
<accession>A0A814VWX9</accession>
<evidence type="ECO:0000256" key="1">
    <source>
        <dbReference type="SAM" id="MobiDB-lite"/>
    </source>
</evidence>
<dbReference type="PROSITE" id="PS51468">
    <property type="entry name" value="VIT"/>
    <property type="match status" value="1"/>
</dbReference>
<feature type="region of interest" description="Disordered" evidence="1">
    <location>
        <begin position="674"/>
        <end position="738"/>
    </location>
</feature>
<protein>
    <submittedName>
        <fullName evidence="4">Uncharacterized protein</fullName>
    </submittedName>
</protein>
<dbReference type="PANTHER" id="PTHR45737">
    <property type="entry name" value="VON WILLEBRAND FACTOR A DOMAIN-CONTAINING PROTEIN 5A"/>
    <property type="match status" value="1"/>
</dbReference>
<dbReference type="SUPFAM" id="SSF53300">
    <property type="entry name" value="vWA-like"/>
    <property type="match status" value="1"/>
</dbReference>
<name>A0A814VWX9_9BILA</name>
<evidence type="ECO:0000313" key="5">
    <source>
        <dbReference type="Proteomes" id="UP000663864"/>
    </source>
</evidence>
<proteinExistence type="predicted"/>
<dbReference type="InterPro" id="IPR002035">
    <property type="entry name" value="VWF_A"/>
</dbReference>
<comment type="caution">
    <text evidence="4">The sequence shown here is derived from an EMBL/GenBank/DDBJ whole genome shotgun (WGS) entry which is preliminary data.</text>
</comment>
<dbReference type="Pfam" id="PF08487">
    <property type="entry name" value="VIT"/>
    <property type="match status" value="1"/>
</dbReference>
<gene>
    <name evidence="4" type="ORF">ZHD862_LOCUS22475</name>
</gene>
<feature type="domain" description="VIT" evidence="3">
    <location>
        <begin position="1"/>
        <end position="131"/>
    </location>
</feature>
<dbReference type="SMART" id="SM00609">
    <property type="entry name" value="VIT"/>
    <property type="match status" value="1"/>
</dbReference>
<dbReference type="EMBL" id="CAJNOT010001404">
    <property type="protein sequence ID" value="CAF1194087.1"/>
    <property type="molecule type" value="Genomic_DNA"/>
</dbReference>